<dbReference type="PROSITE" id="PS51272">
    <property type="entry name" value="SLH"/>
    <property type="match status" value="3"/>
</dbReference>
<feature type="signal peptide" evidence="1">
    <location>
        <begin position="1"/>
        <end position="27"/>
    </location>
</feature>
<proteinExistence type="predicted"/>
<feature type="domain" description="SLH" evidence="2">
    <location>
        <begin position="1023"/>
        <end position="1085"/>
    </location>
</feature>
<protein>
    <recommendedName>
        <fullName evidence="2">SLH domain-containing protein</fullName>
    </recommendedName>
</protein>
<name>A0A1T2X767_9BACL</name>
<feature type="chain" id="PRO_5010532440" description="SLH domain-containing protein" evidence="1">
    <location>
        <begin position="28"/>
        <end position="1229"/>
    </location>
</feature>
<dbReference type="STRING" id="1324314.BVG16_20330"/>
<organism evidence="3 4">
    <name type="scientific">Paenibacillus selenitireducens</name>
    <dbReference type="NCBI Taxonomy" id="1324314"/>
    <lineage>
        <taxon>Bacteria</taxon>
        <taxon>Bacillati</taxon>
        <taxon>Bacillota</taxon>
        <taxon>Bacilli</taxon>
        <taxon>Bacillales</taxon>
        <taxon>Paenibacillaceae</taxon>
        <taxon>Paenibacillus</taxon>
    </lineage>
</organism>
<evidence type="ECO:0000256" key="1">
    <source>
        <dbReference type="SAM" id="SignalP"/>
    </source>
</evidence>
<keyword evidence="1" id="KW-0732">Signal</keyword>
<accession>A0A1T2X767</accession>
<reference evidence="3 4" key="1">
    <citation type="submission" date="2017-01" db="EMBL/GenBank/DDBJ databases">
        <title>Genome analysis of Paenibacillus selenitrireducens ES3-24.</title>
        <authorList>
            <person name="Xu D."/>
            <person name="Yao R."/>
            <person name="Zheng S."/>
        </authorList>
    </citation>
    <scope>NUCLEOTIDE SEQUENCE [LARGE SCALE GENOMIC DNA]</scope>
    <source>
        <strain evidence="3 4">ES3-24</strain>
    </source>
</reference>
<keyword evidence="4" id="KW-1185">Reference proteome</keyword>
<dbReference type="EMBL" id="MSZX01000008">
    <property type="protein sequence ID" value="OPA75682.1"/>
    <property type="molecule type" value="Genomic_DNA"/>
</dbReference>
<dbReference type="AlphaFoldDB" id="A0A1T2X767"/>
<dbReference type="RefSeq" id="WP_078501004.1">
    <property type="nucleotide sequence ID" value="NZ_MSZX01000008.1"/>
</dbReference>
<evidence type="ECO:0000313" key="3">
    <source>
        <dbReference type="EMBL" id="OPA75682.1"/>
    </source>
</evidence>
<dbReference type="OrthoDB" id="1805600at2"/>
<dbReference type="Proteomes" id="UP000190188">
    <property type="component" value="Unassembled WGS sequence"/>
</dbReference>
<comment type="caution">
    <text evidence="3">The sequence shown here is derived from an EMBL/GenBank/DDBJ whole genome shotgun (WGS) entry which is preliminary data.</text>
</comment>
<dbReference type="Pfam" id="PF00395">
    <property type="entry name" value="SLH"/>
    <property type="match status" value="3"/>
</dbReference>
<gene>
    <name evidence="3" type="ORF">BVG16_20330</name>
</gene>
<dbReference type="InterPro" id="IPR001119">
    <property type="entry name" value="SLH_dom"/>
</dbReference>
<sequence>MKKILSVIMAIALLVTFIPMAPQKAEAASDYFLITSFSTDVNNPTDVNTEAVDLVGTYNGVSPSSISYEQVSIVVNGDKIDEISTPRGSDVKPVIADTTFRFNAVKLNPGLNKLTVRGTNSVGNVVNEQVFVRYSNAPMIYDIKAADGRVLRDSTDPTVIDTKSITLRATNATDVYVGSKKMYSGDGKNFVASDLPLEFGKNTLVITATNGSKSITDTRDVIYYAGAPTAFGTKIGSTEVNRGSIVNNPSGIITGAVSFLLENSAAETITNFSLSLTDPSSNVVPYTGKVLKVTKDNRFITFYFDSNAATANVTADGTYKLLVKGEYGDQTANYAIDFTNRKNSTPYITDVKQVFNVVDNGSMFTYDRSAPLANNAMFLDMPVYISVKTSDPIDVTLASLINGSNSTALVTSKKVNGNETVFKIENMAPGQQKLVFTPGGVTTDEKVFAVSYVSAPFLEIVNIPDGKVFNKSSDLSQVVVKYTNFSASDLDKLSISINGKKKPLTGTHVAGARTITYDASGDTSLFVPGPNKIIVSGTTNGTPVSTTITVYIFPKNSPEITGVIPVPFVLDPSGSSIPQTGDPNGLFVQGADGKYVTSEKALEVLFTVSSADKLDVKIDGKTFTSAEMLTSGSWDLKNNKIILESTTEKTDENGNPITDEESKPLKFYTFRLLKDPTNATDALSFPKSGEKSIMITVRKGSANVSHTITIVRENASFKILSPKLPDESVINQNFLKVSIESEGAEKILIGKQELVKDAVNDIFRGEVDNLKVGKNTIKFTVVQGKQKTNGQFIVNYAGEKLAGALYKTSIPSSGKTSLFKGDLTIALPKGTLLRESNTTPGQAPAEINMFDNQQILFGIADRKDGRILKRYNAVGEVESNRPQDGIIKEIPADFSATQYLTLPGRFGYASELFWMDAGYIKKDSAGNVIEVIEGALPYKAQTNSVKQPNFYERLNSQWMEPTQRGTITLKYDANIVNAISSNLAVWRWVDRDQKWVNLGGTINATSKTITAPFDGFGYYAVLGVRYTFDDIIGHPYARNSLELMLASDIMKPVDNYEFGVYDNVSRGEFATMLVKILDIPLDYDVNNPTFDDVGQYGTMNSLWDFKYVETAVRKGIIRGVAPRIFDPNGDLTREAAATMISRALNLKLGTLDKDLPALQKQFTDANTVDPYMVSSVLAITKAGYILGLPNSTTAGQKKVTYRFDPKSNMKRADAAVIAERIMKKLKKIK</sequence>
<feature type="domain" description="SLH" evidence="2">
    <location>
        <begin position="1159"/>
        <end position="1229"/>
    </location>
</feature>
<feature type="domain" description="SLH" evidence="2">
    <location>
        <begin position="1086"/>
        <end position="1154"/>
    </location>
</feature>
<evidence type="ECO:0000259" key="2">
    <source>
        <dbReference type="PROSITE" id="PS51272"/>
    </source>
</evidence>
<evidence type="ECO:0000313" key="4">
    <source>
        <dbReference type="Proteomes" id="UP000190188"/>
    </source>
</evidence>